<name>A0A2U8UPF8_9CAUD</name>
<protein>
    <submittedName>
        <fullName evidence="3">Uncharacterized protein</fullName>
    </submittedName>
</protein>
<accession>A0A2U8UPF8</accession>
<dbReference type="EMBL" id="MH155870">
    <property type="protein sequence ID" value="AWN05306.1"/>
    <property type="molecule type" value="Genomic_DNA"/>
</dbReference>
<feature type="transmembrane region" description="Helical" evidence="2">
    <location>
        <begin position="6"/>
        <end position="25"/>
    </location>
</feature>
<dbReference type="Proteomes" id="UP000247188">
    <property type="component" value="Segment"/>
</dbReference>
<dbReference type="RefSeq" id="YP_010754706.1">
    <property type="nucleotide sequence ID" value="NC_073462.1"/>
</dbReference>
<evidence type="ECO:0000256" key="2">
    <source>
        <dbReference type="SAM" id="Phobius"/>
    </source>
</evidence>
<feature type="coiled-coil region" evidence="1">
    <location>
        <begin position="30"/>
        <end position="64"/>
    </location>
</feature>
<dbReference type="KEGG" id="vg:80019304"/>
<keyword evidence="1" id="KW-0175">Coiled coil</keyword>
<gene>
    <name evidence="3" type="primary">84</name>
    <name evidence="3" type="ORF">SEA_IBANTIK_84</name>
</gene>
<evidence type="ECO:0000313" key="4">
    <source>
        <dbReference type="Proteomes" id="UP000247188"/>
    </source>
</evidence>
<proteinExistence type="predicted"/>
<keyword evidence="2" id="KW-0472">Membrane</keyword>
<evidence type="ECO:0000313" key="3">
    <source>
        <dbReference type="EMBL" id="AWN05306.1"/>
    </source>
</evidence>
<reference evidence="4" key="1">
    <citation type="submission" date="2018-04" db="EMBL/GenBank/DDBJ databases">
        <authorList>
            <person name="Go L.Y."/>
            <person name="Mitchell J.A."/>
        </authorList>
    </citation>
    <scope>NUCLEOTIDE SEQUENCE [LARGE SCALE GENOMIC DNA]</scope>
</reference>
<organism evidence="3 4">
    <name type="scientific">Streptomyces phage Ibantik</name>
    <dbReference type="NCBI Taxonomy" id="2182397"/>
    <lineage>
        <taxon>Viruses</taxon>
        <taxon>Duplodnaviria</taxon>
        <taxon>Heunggongvirae</taxon>
        <taxon>Uroviricota</taxon>
        <taxon>Caudoviricetes</taxon>
        <taxon>Ibantikvirus</taxon>
        <taxon>Ibantikvirus ibantik</taxon>
    </lineage>
</organism>
<dbReference type="GeneID" id="80019304"/>
<sequence length="88" mass="9582">MLEIFNYGGALAGVAGAVSLIIASIRTNAARIWKDEAEAHKARADRLIEELEEVKGKLSDLEDKTQVLISLLSAIDPQKLEALQTGRH</sequence>
<keyword evidence="2" id="KW-0812">Transmembrane</keyword>
<keyword evidence="2" id="KW-1133">Transmembrane helix</keyword>
<keyword evidence="4" id="KW-1185">Reference proteome</keyword>
<evidence type="ECO:0000256" key="1">
    <source>
        <dbReference type="SAM" id="Coils"/>
    </source>
</evidence>